<dbReference type="GO" id="GO:0005254">
    <property type="term" value="F:chloride channel activity"/>
    <property type="evidence" value="ECO:0007669"/>
    <property type="project" value="InterPro"/>
</dbReference>
<keyword evidence="5" id="KW-1133">Transmembrane helix</keyword>
<dbReference type="EMBL" id="LGRX02024971">
    <property type="protein sequence ID" value="KAK3253185.1"/>
    <property type="molecule type" value="Genomic_DNA"/>
</dbReference>
<evidence type="ECO:0000256" key="6">
    <source>
        <dbReference type="ARBA" id="ARBA00023065"/>
    </source>
</evidence>
<evidence type="ECO:0000256" key="1">
    <source>
        <dbReference type="ARBA" id="ARBA00004651"/>
    </source>
</evidence>
<comment type="caution">
    <text evidence="8">The sequence shown here is derived from an EMBL/GenBank/DDBJ whole genome shotgun (WGS) entry which is preliminary data.</text>
</comment>
<comment type="subcellular location">
    <subcellularLocation>
        <location evidence="1">Cell membrane</location>
        <topology evidence="1">Multi-pass membrane protein</topology>
    </subcellularLocation>
</comment>
<reference evidence="8 9" key="1">
    <citation type="journal article" date="2015" name="Genome Biol. Evol.">
        <title>Comparative Genomics of a Bacterivorous Green Alga Reveals Evolutionary Causalities and Consequences of Phago-Mixotrophic Mode of Nutrition.</title>
        <authorList>
            <person name="Burns J.A."/>
            <person name="Paasch A."/>
            <person name="Narechania A."/>
            <person name="Kim E."/>
        </authorList>
    </citation>
    <scope>NUCLEOTIDE SEQUENCE [LARGE SCALE GENOMIC DNA]</scope>
    <source>
        <strain evidence="8 9">PLY_AMNH</strain>
    </source>
</reference>
<evidence type="ECO:0000256" key="2">
    <source>
        <dbReference type="ARBA" id="ARBA00022448"/>
    </source>
</evidence>
<keyword evidence="7" id="KW-0472">Membrane</keyword>
<keyword evidence="3" id="KW-1003">Cell membrane</keyword>
<dbReference type="InterPro" id="IPR044669">
    <property type="entry name" value="YneE/VCCN1/2-like"/>
</dbReference>
<keyword evidence="2" id="KW-0813">Transport</keyword>
<evidence type="ECO:0000256" key="5">
    <source>
        <dbReference type="ARBA" id="ARBA00022989"/>
    </source>
</evidence>
<protein>
    <submittedName>
        <fullName evidence="8">Uncharacterized protein</fullName>
    </submittedName>
</protein>
<organism evidence="8 9">
    <name type="scientific">Cymbomonas tetramitiformis</name>
    <dbReference type="NCBI Taxonomy" id="36881"/>
    <lineage>
        <taxon>Eukaryota</taxon>
        <taxon>Viridiplantae</taxon>
        <taxon>Chlorophyta</taxon>
        <taxon>Pyramimonadophyceae</taxon>
        <taxon>Pyramimonadales</taxon>
        <taxon>Pyramimonadaceae</taxon>
        <taxon>Cymbomonas</taxon>
    </lineage>
</organism>
<dbReference type="PANTHER" id="PTHR33281:SF19">
    <property type="entry name" value="VOLTAGE-DEPENDENT ANION CHANNEL-FORMING PROTEIN YNEE"/>
    <property type="match status" value="1"/>
</dbReference>
<dbReference type="Proteomes" id="UP001190700">
    <property type="component" value="Unassembled WGS sequence"/>
</dbReference>
<evidence type="ECO:0000256" key="3">
    <source>
        <dbReference type="ARBA" id="ARBA00022475"/>
    </source>
</evidence>
<gene>
    <name evidence="8" type="ORF">CYMTET_37552</name>
</gene>
<dbReference type="PANTHER" id="PTHR33281">
    <property type="entry name" value="UPF0187 PROTEIN YNEE"/>
    <property type="match status" value="1"/>
</dbReference>
<dbReference type="GO" id="GO:0005886">
    <property type="term" value="C:plasma membrane"/>
    <property type="evidence" value="ECO:0007669"/>
    <property type="project" value="UniProtKB-SubCell"/>
</dbReference>
<dbReference type="Pfam" id="PF25539">
    <property type="entry name" value="Bestrophin_2"/>
    <property type="match status" value="1"/>
</dbReference>
<evidence type="ECO:0000313" key="8">
    <source>
        <dbReference type="EMBL" id="KAK3253185.1"/>
    </source>
</evidence>
<sequence>MEKNVNFVLPSLERWETEVKEGKVRQLRRTEYDETDWRRHRSIGRYGRHVLAIPSSMVVRGLLGPCAFNMGVTAIACSMSQVADSLDLSNSLPFELTAAPLGLMLVFRTNSSYARWVRAHDAWGEVRARTLELASLQFTISEPNLRAQLMRYLVAHAYALKARFQVDTALEFEANLVSRLRADELKLLLEATNRPAHTLQVMSSVVQHASLSPAVRGQFLGCIGKLASAAQACEHLSKYPIPLSYTRHTSRFLMLWTTFLCFPLAHQLEYTAIPAMFFISMMLFGVEEIGVQIEEPLSLIDLDTMIQDMSRDVDEAANAHQAVSGEQRLHTGESAMRVQSNANWHQVPAGGIDSKMKAGATPSY</sequence>
<keyword evidence="9" id="KW-1185">Reference proteome</keyword>
<evidence type="ECO:0000256" key="4">
    <source>
        <dbReference type="ARBA" id="ARBA00022692"/>
    </source>
</evidence>
<keyword evidence="6" id="KW-0406">Ion transport</keyword>
<evidence type="ECO:0000313" key="9">
    <source>
        <dbReference type="Proteomes" id="UP001190700"/>
    </source>
</evidence>
<name>A0AAE0CFW1_9CHLO</name>
<dbReference type="AlphaFoldDB" id="A0AAE0CFW1"/>
<accession>A0AAE0CFW1</accession>
<keyword evidence="4" id="KW-0812">Transmembrane</keyword>
<evidence type="ECO:0000256" key="7">
    <source>
        <dbReference type="ARBA" id="ARBA00023136"/>
    </source>
</evidence>
<proteinExistence type="predicted"/>